<dbReference type="GO" id="GO:0012505">
    <property type="term" value="C:endomembrane system"/>
    <property type="evidence" value="ECO:0007669"/>
    <property type="project" value="UniProtKB-SubCell"/>
</dbReference>
<keyword evidence="18" id="KW-1185">Reference proteome</keyword>
<name>A0A482X3V1_LAOST</name>
<reference evidence="17 18" key="1">
    <citation type="journal article" date="2017" name="Gigascience">
        <title>Genome sequence of the small brown planthopper, Laodelphax striatellus.</title>
        <authorList>
            <person name="Zhu J."/>
            <person name="Jiang F."/>
            <person name="Wang X."/>
            <person name="Yang P."/>
            <person name="Bao Y."/>
            <person name="Zhao W."/>
            <person name="Wang W."/>
            <person name="Lu H."/>
            <person name="Wang Q."/>
            <person name="Cui N."/>
            <person name="Li J."/>
            <person name="Chen X."/>
            <person name="Luo L."/>
            <person name="Yu J."/>
            <person name="Kang L."/>
            <person name="Cui F."/>
        </authorList>
    </citation>
    <scope>NUCLEOTIDE SEQUENCE [LARGE SCALE GENOMIC DNA]</scope>
    <source>
        <strain evidence="17">Lst14</strain>
    </source>
</reference>
<feature type="region of interest" description="Disordered" evidence="13">
    <location>
        <begin position="342"/>
        <end position="369"/>
    </location>
</feature>
<evidence type="ECO:0000256" key="13">
    <source>
        <dbReference type="SAM" id="MobiDB-lite"/>
    </source>
</evidence>
<dbReference type="InterPro" id="IPR001841">
    <property type="entry name" value="Znf_RING"/>
</dbReference>
<dbReference type="GO" id="GO:0008270">
    <property type="term" value="F:zinc ion binding"/>
    <property type="evidence" value="ECO:0007669"/>
    <property type="project" value="UniProtKB-KW"/>
</dbReference>
<proteinExistence type="predicted"/>
<dbReference type="PANTHER" id="PTHR47168">
    <property type="entry name" value="RING ZINC FINGER DOMAIN SUPERFAMILY PROTEIN-RELATED"/>
    <property type="match status" value="1"/>
</dbReference>
<organism evidence="17 18">
    <name type="scientific">Laodelphax striatellus</name>
    <name type="common">Small brown planthopper</name>
    <name type="synonym">Delphax striatella</name>
    <dbReference type="NCBI Taxonomy" id="195883"/>
    <lineage>
        <taxon>Eukaryota</taxon>
        <taxon>Metazoa</taxon>
        <taxon>Ecdysozoa</taxon>
        <taxon>Arthropoda</taxon>
        <taxon>Hexapoda</taxon>
        <taxon>Insecta</taxon>
        <taxon>Pterygota</taxon>
        <taxon>Neoptera</taxon>
        <taxon>Paraneoptera</taxon>
        <taxon>Hemiptera</taxon>
        <taxon>Auchenorrhyncha</taxon>
        <taxon>Fulgoroidea</taxon>
        <taxon>Delphacidae</taxon>
        <taxon>Criomorphinae</taxon>
        <taxon>Laodelphax</taxon>
    </lineage>
</organism>
<feature type="transmembrane region" description="Helical" evidence="14">
    <location>
        <begin position="175"/>
        <end position="202"/>
    </location>
</feature>
<feature type="region of interest" description="Disordered" evidence="13">
    <location>
        <begin position="287"/>
        <end position="308"/>
    </location>
</feature>
<dbReference type="SMR" id="A0A482X3V1"/>
<protein>
    <recommendedName>
        <fullName evidence="16">RING-type domain-containing protein</fullName>
    </recommendedName>
</protein>
<evidence type="ECO:0000313" key="18">
    <source>
        <dbReference type="Proteomes" id="UP000291343"/>
    </source>
</evidence>
<dbReference type="OrthoDB" id="8062037at2759"/>
<evidence type="ECO:0000256" key="1">
    <source>
        <dbReference type="ARBA" id="ARBA00004906"/>
    </source>
</evidence>
<dbReference type="Gene3D" id="3.30.40.10">
    <property type="entry name" value="Zinc/RING finger domain, C3HC4 (zinc finger)"/>
    <property type="match status" value="1"/>
</dbReference>
<evidence type="ECO:0000256" key="14">
    <source>
        <dbReference type="SAM" id="Phobius"/>
    </source>
</evidence>
<accession>A0A482X3V1</accession>
<dbReference type="Pfam" id="PF13639">
    <property type="entry name" value="zf-RING_2"/>
    <property type="match status" value="1"/>
</dbReference>
<feature type="domain" description="RING-type" evidence="16">
    <location>
        <begin position="235"/>
        <end position="277"/>
    </location>
</feature>
<keyword evidence="9 14" id="KW-0472">Membrane</keyword>
<keyword evidence="6 12" id="KW-0863">Zinc-finger</keyword>
<dbReference type="FunFam" id="3.50.30.30:FF:000026">
    <property type="entry name" value="E3 ubiquitin-protein ligase RNF13"/>
    <property type="match status" value="1"/>
</dbReference>
<dbReference type="Pfam" id="PF02225">
    <property type="entry name" value="PA"/>
    <property type="match status" value="1"/>
</dbReference>
<feature type="chain" id="PRO_5019833267" description="RING-type domain-containing protein" evidence="15">
    <location>
        <begin position="26"/>
        <end position="482"/>
    </location>
</feature>
<dbReference type="GO" id="GO:0005737">
    <property type="term" value="C:cytoplasm"/>
    <property type="evidence" value="ECO:0007669"/>
    <property type="project" value="UniProtKB-ARBA"/>
</dbReference>
<dbReference type="FunCoup" id="A0A482X3V1">
    <property type="interactions" value="1269"/>
</dbReference>
<keyword evidence="7" id="KW-0862">Zinc</keyword>
<dbReference type="AlphaFoldDB" id="A0A482X3V1"/>
<evidence type="ECO:0000256" key="15">
    <source>
        <dbReference type="SAM" id="SignalP"/>
    </source>
</evidence>
<evidence type="ECO:0000256" key="4">
    <source>
        <dbReference type="ARBA" id="ARBA00022723"/>
    </source>
</evidence>
<dbReference type="EMBL" id="QKKF02018544">
    <property type="protein sequence ID" value="RZF40296.1"/>
    <property type="molecule type" value="Genomic_DNA"/>
</dbReference>
<feature type="compositionally biased region" description="Low complexity" evidence="13">
    <location>
        <begin position="342"/>
        <end position="357"/>
    </location>
</feature>
<dbReference type="InParanoid" id="A0A482X3V1"/>
<dbReference type="FunFam" id="3.30.40.10:FF:000429">
    <property type="entry name" value="E3 ubiquitin-protein ligase RNF13"/>
    <property type="match status" value="1"/>
</dbReference>
<comment type="pathway">
    <text evidence="1">Protein modification; protein ubiquitination.</text>
</comment>
<evidence type="ECO:0000256" key="11">
    <source>
        <dbReference type="ARBA" id="ARBA00046288"/>
    </source>
</evidence>
<keyword evidence="2" id="KW-0808">Transferase</keyword>
<feature type="compositionally biased region" description="Basic and acidic residues" evidence="13">
    <location>
        <begin position="402"/>
        <end position="418"/>
    </location>
</feature>
<evidence type="ECO:0000256" key="8">
    <source>
        <dbReference type="ARBA" id="ARBA00022989"/>
    </source>
</evidence>
<dbReference type="InterPro" id="IPR044744">
    <property type="entry name" value="ZNRF4/RNF13/RNF167_PA"/>
</dbReference>
<sequence length="482" mass="54205">MRERARPLGFGVGLILMCVCTSVSANIIVYSETNQIEAEYRDMPARFGAMVNPEGIQAMLVYAEPAYGCSPLPKPPTPVINESIHWAILISRNNCTFYEKVKNAQDAEYHIAIVHNVGSDELEPMSENEKQGEPISIIAVFVGERAGHHLRERYLYNNSYFIEVNNDYPFIIDNLLLPFAIVVGLCFFLMLGFMVGMVVKCIRDRKRARRLRLPYSSLKQIPSSKFHKGDPYETCAICLEDYVEGDKLRILPCSHAYHTKCIDPWLTRKRRVCPVCKRKVFAANEVPPHPSSLSDSEDTDSDDTTPLIRSQQPAAGLNWGTFAATTNQQVNPLMTSVALDISTASSSTSSPQSSSSSNNERDRVEEETGVRRFRRDLVEEDDRRARRLRAAKCDELSSSQPDVEREREEGREREREEASASGQRRQHGHNIQGTSISLPINASLEDHQEVPSTVIAGVSGQGEDDQQPNTSAIKKLWQSWSR</sequence>
<dbReference type="STRING" id="195883.A0A482X3V1"/>
<dbReference type="SUPFAM" id="SSF57850">
    <property type="entry name" value="RING/U-box"/>
    <property type="match status" value="1"/>
</dbReference>
<keyword evidence="4" id="KW-0479">Metal-binding</keyword>
<evidence type="ECO:0000259" key="16">
    <source>
        <dbReference type="PROSITE" id="PS50089"/>
    </source>
</evidence>
<evidence type="ECO:0000256" key="2">
    <source>
        <dbReference type="ARBA" id="ARBA00022679"/>
    </source>
</evidence>
<evidence type="ECO:0000256" key="12">
    <source>
        <dbReference type="PROSITE-ProRule" id="PRU00175"/>
    </source>
</evidence>
<gene>
    <name evidence="17" type="ORF">LSTR_LSTR012599</name>
</gene>
<dbReference type="SMART" id="SM00184">
    <property type="entry name" value="RING"/>
    <property type="match status" value="1"/>
</dbReference>
<comment type="caution">
    <text evidence="17">The sequence shown here is derived from an EMBL/GenBank/DDBJ whole genome shotgun (WGS) entry which is preliminary data.</text>
</comment>
<dbReference type="CDD" id="cd02123">
    <property type="entry name" value="PA_C_RZF_like"/>
    <property type="match status" value="1"/>
</dbReference>
<evidence type="ECO:0000256" key="5">
    <source>
        <dbReference type="ARBA" id="ARBA00022729"/>
    </source>
</evidence>
<evidence type="ECO:0000256" key="7">
    <source>
        <dbReference type="ARBA" id="ARBA00022833"/>
    </source>
</evidence>
<dbReference type="InterPro" id="IPR051653">
    <property type="entry name" value="E3_ligase_sorting_rcpt"/>
</dbReference>
<dbReference type="PROSITE" id="PS50089">
    <property type="entry name" value="ZF_RING_2"/>
    <property type="match status" value="1"/>
</dbReference>
<evidence type="ECO:0000256" key="6">
    <source>
        <dbReference type="ARBA" id="ARBA00022771"/>
    </source>
</evidence>
<keyword evidence="3 14" id="KW-0812">Transmembrane</keyword>
<dbReference type="Gene3D" id="3.50.30.30">
    <property type="match status" value="1"/>
</dbReference>
<feature type="compositionally biased region" description="Polar residues" evidence="13">
    <location>
        <begin position="429"/>
        <end position="440"/>
    </location>
</feature>
<evidence type="ECO:0000256" key="9">
    <source>
        <dbReference type="ARBA" id="ARBA00023136"/>
    </source>
</evidence>
<feature type="compositionally biased region" description="Polar residues" evidence="13">
    <location>
        <begin position="467"/>
        <end position="482"/>
    </location>
</feature>
<feature type="region of interest" description="Disordered" evidence="13">
    <location>
        <begin position="392"/>
        <end position="482"/>
    </location>
</feature>
<evidence type="ECO:0000256" key="10">
    <source>
        <dbReference type="ARBA" id="ARBA00023180"/>
    </source>
</evidence>
<evidence type="ECO:0000313" key="17">
    <source>
        <dbReference type="EMBL" id="RZF40296.1"/>
    </source>
</evidence>
<keyword evidence="10" id="KW-0325">Glycoprotein</keyword>
<keyword evidence="5 15" id="KW-0732">Signal</keyword>
<feature type="signal peptide" evidence="15">
    <location>
        <begin position="1"/>
        <end position="25"/>
    </location>
</feature>
<dbReference type="PANTHER" id="PTHR47168:SF1">
    <property type="entry name" value="OS02G0798600 PROTEIN"/>
    <property type="match status" value="1"/>
</dbReference>
<feature type="compositionally biased region" description="Basic and acidic residues" evidence="13">
    <location>
        <begin position="359"/>
        <end position="369"/>
    </location>
</feature>
<comment type="subcellular location">
    <subcellularLocation>
        <location evidence="11">Endomembrane system</location>
        <topology evidence="11">Single-pass type I membrane protein</topology>
    </subcellularLocation>
</comment>
<dbReference type="Proteomes" id="UP000291343">
    <property type="component" value="Unassembled WGS sequence"/>
</dbReference>
<keyword evidence="8 14" id="KW-1133">Transmembrane helix</keyword>
<dbReference type="InterPro" id="IPR003137">
    <property type="entry name" value="PA_domain"/>
</dbReference>
<dbReference type="InterPro" id="IPR013083">
    <property type="entry name" value="Znf_RING/FYVE/PHD"/>
</dbReference>
<evidence type="ECO:0000256" key="3">
    <source>
        <dbReference type="ARBA" id="ARBA00022692"/>
    </source>
</evidence>
<dbReference type="GO" id="GO:0016740">
    <property type="term" value="F:transferase activity"/>
    <property type="evidence" value="ECO:0007669"/>
    <property type="project" value="UniProtKB-KW"/>
</dbReference>